<reference evidence="2 3" key="1">
    <citation type="submission" date="2024-02" db="EMBL/GenBank/DDBJ databases">
        <title>Bacteria isolated from the canopy kelp, Nereocystis luetkeana.</title>
        <authorList>
            <person name="Pfister C.A."/>
            <person name="Younker I.T."/>
            <person name="Light S.H."/>
        </authorList>
    </citation>
    <scope>NUCLEOTIDE SEQUENCE [LARGE SCALE GENOMIC DNA]</scope>
    <source>
        <strain evidence="2 3">TI.1.05</strain>
    </source>
</reference>
<dbReference type="SUPFAM" id="SSF53850">
    <property type="entry name" value="Periplasmic binding protein-like II"/>
    <property type="match status" value="1"/>
</dbReference>
<proteinExistence type="predicted"/>
<dbReference type="Gene3D" id="3.40.190.10">
    <property type="entry name" value="Periplasmic binding protein-like II"/>
    <property type="match status" value="1"/>
</dbReference>
<dbReference type="Pfam" id="PF00800">
    <property type="entry name" value="PDT"/>
    <property type="match status" value="1"/>
</dbReference>
<name>A0ABU9GUM0_9GAMM</name>
<evidence type="ECO:0000259" key="1">
    <source>
        <dbReference type="PROSITE" id="PS51171"/>
    </source>
</evidence>
<dbReference type="RefSeq" id="WP_341599114.1">
    <property type="nucleotide sequence ID" value="NZ_JBAKAZ010000185.1"/>
</dbReference>
<evidence type="ECO:0000313" key="2">
    <source>
        <dbReference type="EMBL" id="MEL0630945.1"/>
    </source>
</evidence>
<dbReference type="InterPro" id="IPR001086">
    <property type="entry name" value="Preph_deHydtase"/>
</dbReference>
<accession>A0ABU9GUM0</accession>
<dbReference type="Proteomes" id="UP001369082">
    <property type="component" value="Unassembled WGS sequence"/>
</dbReference>
<organism evidence="2 3">
    <name type="scientific">Psychromonas aquatilis</name>
    <dbReference type="NCBI Taxonomy" id="2005072"/>
    <lineage>
        <taxon>Bacteria</taxon>
        <taxon>Pseudomonadati</taxon>
        <taxon>Pseudomonadota</taxon>
        <taxon>Gammaproteobacteria</taxon>
        <taxon>Alteromonadales</taxon>
        <taxon>Psychromonadaceae</taxon>
        <taxon>Psychromonas</taxon>
    </lineage>
</organism>
<feature type="non-terminal residue" evidence="2">
    <location>
        <position position="1"/>
    </location>
</feature>
<comment type="caution">
    <text evidence="2">The sequence shown here is derived from an EMBL/GenBank/DDBJ whole genome shotgun (WGS) entry which is preliminary data.</text>
</comment>
<dbReference type="EMBL" id="JBAKAZ010000185">
    <property type="protein sequence ID" value="MEL0630945.1"/>
    <property type="molecule type" value="Genomic_DNA"/>
</dbReference>
<evidence type="ECO:0000313" key="3">
    <source>
        <dbReference type="Proteomes" id="UP001369082"/>
    </source>
</evidence>
<dbReference type="PROSITE" id="PS51171">
    <property type="entry name" value="PREPHENATE_DEHYDR_3"/>
    <property type="match status" value="1"/>
</dbReference>
<keyword evidence="3" id="KW-1185">Reference proteome</keyword>
<feature type="domain" description="Prephenate dehydratase" evidence="1">
    <location>
        <begin position="1"/>
        <end position="71"/>
    </location>
</feature>
<sequence length="94" mass="10463">QCSEFINAIEGVKVHNSQSNMESLILYEEKVESAGAIIPHHALSKVQNATIINNDVTNYANTQTRFLVISETPLDRVAVKEYKTTLVVNNKQSC</sequence>
<gene>
    <name evidence="2" type="ORF">V6256_15295</name>
</gene>
<protein>
    <submittedName>
        <fullName evidence="2">Prephenate dehydratase domain-containing protein</fullName>
    </submittedName>
</protein>
<feature type="non-terminal residue" evidence="2">
    <location>
        <position position="94"/>
    </location>
</feature>